<keyword evidence="2" id="KW-1133">Transmembrane helix</keyword>
<dbReference type="InParanoid" id="D8Q986"/>
<evidence type="ECO:0000313" key="3">
    <source>
        <dbReference type="EMBL" id="EFI95609.1"/>
    </source>
</evidence>
<keyword evidence="4" id="KW-1185">Reference proteome</keyword>
<evidence type="ECO:0000256" key="1">
    <source>
        <dbReference type="SAM" id="MobiDB-lite"/>
    </source>
</evidence>
<evidence type="ECO:0000313" key="4">
    <source>
        <dbReference type="Proteomes" id="UP000007431"/>
    </source>
</evidence>
<sequence>MQETAGKVGQMKVDAGRRGGGKRGGNNRISGRTLALFLTITIASSLTAGCLAVSQS</sequence>
<dbReference type="GeneID" id="9588078"/>
<gene>
    <name evidence="3" type="ORF">SCHCODRAFT_11586</name>
</gene>
<dbReference type="EMBL" id="GL377308">
    <property type="protein sequence ID" value="EFI95609.1"/>
    <property type="molecule type" value="Genomic_DNA"/>
</dbReference>
<keyword evidence="2" id="KW-0812">Transmembrane</keyword>
<dbReference type="HOGENOM" id="CLU_3015487_0_0_1"/>
<dbReference type="RefSeq" id="XP_003030512.1">
    <property type="nucleotide sequence ID" value="XM_003030466.1"/>
</dbReference>
<protein>
    <submittedName>
        <fullName evidence="3">Uncharacterized protein</fullName>
    </submittedName>
</protein>
<name>D8Q986_SCHCM</name>
<keyword evidence="2" id="KW-0472">Membrane</keyword>
<organism evidence="4">
    <name type="scientific">Schizophyllum commune (strain H4-8 / FGSC 9210)</name>
    <name type="common">Split gill fungus</name>
    <dbReference type="NCBI Taxonomy" id="578458"/>
    <lineage>
        <taxon>Eukaryota</taxon>
        <taxon>Fungi</taxon>
        <taxon>Dikarya</taxon>
        <taxon>Basidiomycota</taxon>
        <taxon>Agaricomycotina</taxon>
        <taxon>Agaricomycetes</taxon>
        <taxon>Agaricomycetidae</taxon>
        <taxon>Agaricales</taxon>
        <taxon>Schizophyllaceae</taxon>
        <taxon>Schizophyllum</taxon>
    </lineage>
</organism>
<dbReference type="VEuPathDB" id="FungiDB:SCHCODRAFT_01038870"/>
<accession>D8Q986</accession>
<feature type="region of interest" description="Disordered" evidence="1">
    <location>
        <begin position="1"/>
        <end position="29"/>
    </location>
</feature>
<proteinExistence type="predicted"/>
<dbReference type="Proteomes" id="UP000007431">
    <property type="component" value="Unassembled WGS sequence"/>
</dbReference>
<evidence type="ECO:0000256" key="2">
    <source>
        <dbReference type="SAM" id="Phobius"/>
    </source>
</evidence>
<dbReference type="KEGG" id="scm:SCHCO_01038870"/>
<dbReference type="AlphaFoldDB" id="D8Q986"/>
<feature type="transmembrane region" description="Helical" evidence="2">
    <location>
        <begin position="33"/>
        <end position="54"/>
    </location>
</feature>
<reference evidence="3 4" key="1">
    <citation type="journal article" date="2010" name="Nat. Biotechnol.">
        <title>Genome sequence of the model mushroom Schizophyllum commune.</title>
        <authorList>
            <person name="Ohm R.A."/>
            <person name="de Jong J.F."/>
            <person name="Lugones L.G."/>
            <person name="Aerts A."/>
            <person name="Kothe E."/>
            <person name="Stajich J.E."/>
            <person name="de Vries R.P."/>
            <person name="Record E."/>
            <person name="Levasseur A."/>
            <person name="Baker S.E."/>
            <person name="Bartholomew K.A."/>
            <person name="Coutinho P.M."/>
            <person name="Erdmann S."/>
            <person name="Fowler T.J."/>
            <person name="Gathman A.C."/>
            <person name="Lombard V."/>
            <person name="Henrissat B."/>
            <person name="Knabe N."/>
            <person name="Kuees U."/>
            <person name="Lilly W.W."/>
            <person name="Lindquist E."/>
            <person name="Lucas S."/>
            <person name="Magnuson J.K."/>
            <person name="Piumi F."/>
            <person name="Raudaskoski M."/>
            <person name="Salamov A."/>
            <person name="Schmutz J."/>
            <person name="Schwarze F.W.M.R."/>
            <person name="vanKuyk P.A."/>
            <person name="Horton J.S."/>
            <person name="Grigoriev I.V."/>
            <person name="Woesten H.A.B."/>
        </authorList>
    </citation>
    <scope>NUCLEOTIDE SEQUENCE [LARGE SCALE GENOMIC DNA]</scope>
    <source>
        <strain evidence="4">H4-8 / FGSC 9210</strain>
    </source>
</reference>